<organism evidence="1 2">
    <name type="scientific">Alternaria panax</name>
    <dbReference type="NCBI Taxonomy" id="48097"/>
    <lineage>
        <taxon>Eukaryota</taxon>
        <taxon>Fungi</taxon>
        <taxon>Dikarya</taxon>
        <taxon>Ascomycota</taxon>
        <taxon>Pezizomycotina</taxon>
        <taxon>Dothideomycetes</taxon>
        <taxon>Pleosporomycetidae</taxon>
        <taxon>Pleosporales</taxon>
        <taxon>Pleosporineae</taxon>
        <taxon>Pleosporaceae</taxon>
        <taxon>Alternaria</taxon>
        <taxon>Alternaria sect. Panax</taxon>
    </lineage>
</organism>
<comment type="caution">
    <text evidence="1">The sequence shown here is derived from an EMBL/GenBank/DDBJ whole genome shotgun (WGS) entry which is preliminary data.</text>
</comment>
<evidence type="ECO:0000313" key="2">
    <source>
        <dbReference type="Proteomes" id="UP001199106"/>
    </source>
</evidence>
<evidence type="ECO:0000313" key="1">
    <source>
        <dbReference type="EMBL" id="KAG9190116.1"/>
    </source>
</evidence>
<accession>A0AAD4FI96</accession>
<name>A0AAD4FI96_9PLEO</name>
<gene>
    <name evidence="1" type="ORF">G6011_08204</name>
</gene>
<keyword evidence="2" id="KW-1185">Reference proteome</keyword>
<reference evidence="1" key="1">
    <citation type="submission" date="2021-07" db="EMBL/GenBank/DDBJ databases">
        <title>Genome Resource of American Ginseng Black Spot Pathogen Alternaria panax.</title>
        <authorList>
            <person name="Qiu C."/>
            <person name="Wang W."/>
            <person name="Liu Z."/>
        </authorList>
    </citation>
    <scope>NUCLEOTIDE SEQUENCE</scope>
    <source>
        <strain evidence="1">BNCC115425</strain>
    </source>
</reference>
<dbReference type="AlphaFoldDB" id="A0AAD4FI96"/>
<protein>
    <submittedName>
        <fullName evidence="1">Uncharacterized protein</fullName>
    </submittedName>
</protein>
<dbReference type="Proteomes" id="UP001199106">
    <property type="component" value="Unassembled WGS sequence"/>
</dbReference>
<sequence>MCLPQRQYTDVKNIDKDKFKIGNIGWFPILRPSLSASPANIHTKFGYICAKAYPVVIFGKFDDFMLGLIISTSNGNGLNFKGPSIKGRSVPVVTESSSISTSSDWGQQHLQPKRKLRVKGSSGYIPPTGAYVDMFNTISIPYDSRFQIEGRILPEDVLPMNQMRFSATLYSARPMTVSDNIGVCNWLGNWAFRANSEEALILVLQKMAGSKRLFGLNEIKKKA</sequence>
<dbReference type="EMBL" id="JAANER010000004">
    <property type="protein sequence ID" value="KAG9190116.1"/>
    <property type="molecule type" value="Genomic_DNA"/>
</dbReference>
<proteinExistence type="predicted"/>